<comment type="caution">
    <text evidence="1">The sequence shown here is derived from an EMBL/GenBank/DDBJ whole genome shotgun (WGS) entry which is preliminary data.</text>
</comment>
<dbReference type="PANTHER" id="PTHR23403:SF1">
    <property type="entry name" value="TREHALASE"/>
    <property type="match status" value="1"/>
</dbReference>
<reference evidence="1 2" key="1">
    <citation type="journal article" date="2016" name="Nat. Commun.">
        <title>Thousands of microbial genomes shed light on interconnected biogeochemical processes in an aquifer system.</title>
        <authorList>
            <person name="Anantharaman K."/>
            <person name="Brown C.T."/>
            <person name="Hug L.A."/>
            <person name="Sharon I."/>
            <person name="Castelle C.J."/>
            <person name="Probst A.J."/>
            <person name="Thomas B.C."/>
            <person name="Singh A."/>
            <person name="Wilkins M.J."/>
            <person name="Karaoz U."/>
            <person name="Brodie E.L."/>
            <person name="Williams K.H."/>
            <person name="Hubbard S.S."/>
            <person name="Banfield J.F."/>
        </authorList>
    </citation>
    <scope>NUCLEOTIDE SEQUENCE [LARGE SCALE GENOMIC DNA]</scope>
</reference>
<dbReference type="GO" id="GO:0004555">
    <property type="term" value="F:alpha,alpha-trehalase activity"/>
    <property type="evidence" value="ECO:0007669"/>
    <property type="project" value="InterPro"/>
</dbReference>
<dbReference type="STRING" id="1797714.A3D04_01240"/>
<dbReference type="AlphaFoldDB" id="A0A1F5GBI2"/>
<evidence type="ECO:0008006" key="3">
    <source>
        <dbReference type="Google" id="ProtNLM"/>
    </source>
</evidence>
<protein>
    <recommendedName>
        <fullName evidence="3">Alpha,alpha-trehalase</fullName>
    </recommendedName>
</protein>
<dbReference type="GO" id="GO:0005993">
    <property type="term" value="P:trehalose catabolic process"/>
    <property type="evidence" value="ECO:0007669"/>
    <property type="project" value="TreeGrafter"/>
</dbReference>
<dbReference type="SUPFAM" id="SSF48208">
    <property type="entry name" value="Six-hairpin glycosidases"/>
    <property type="match status" value="1"/>
</dbReference>
<dbReference type="PANTHER" id="PTHR23403">
    <property type="entry name" value="TREHALASE"/>
    <property type="match status" value="1"/>
</dbReference>
<dbReference type="Proteomes" id="UP000177369">
    <property type="component" value="Unassembled WGS sequence"/>
</dbReference>
<evidence type="ECO:0000313" key="2">
    <source>
        <dbReference type="Proteomes" id="UP000177369"/>
    </source>
</evidence>
<dbReference type="Gene3D" id="1.50.10.10">
    <property type="match status" value="1"/>
</dbReference>
<dbReference type="InterPro" id="IPR001661">
    <property type="entry name" value="Glyco_hydro_37"/>
</dbReference>
<evidence type="ECO:0000313" key="1">
    <source>
        <dbReference type="EMBL" id="OGD89243.1"/>
    </source>
</evidence>
<gene>
    <name evidence="1" type="ORF">A3D04_01240</name>
</gene>
<organism evidence="1 2">
    <name type="scientific">Candidatus Curtissbacteria bacterium RIFCSPHIGHO2_02_FULL_40_16b</name>
    <dbReference type="NCBI Taxonomy" id="1797714"/>
    <lineage>
        <taxon>Bacteria</taxon>
        <taxon>Candidatus Curtissiibacteriota</taxon>
    </lineage>
</organism>
<name>A0A1F5GBI2_9BACT</name>
<proteinExistence type="predicted"/>
<accession>A0A1F5GBI2</accession>
<dbReference type="PRINTS" id="PR00744">
    <property type="entry name" value="GLHYDRLASE37"/>
</dbReference>
<dbReference type="InterPro" id="IPR012341">
    <property type="entry name" value="6hp_glycosidase-like_sf"/>
</dbReference>
<dbReference type="EMBL" id="MFBD01000008">
    <property type="protein sequence ID" value="OGD89243.1"/>
    <property type="molecule type" value="Genomic_DNA"/>
</dbReference>
<sequence>MNLARVAATIKVSEQDLREVLEYIEKFWPKLIRNNPEDAGTLIGLPNPYVVPAGSEFFQEMYYWDSYPVILALLNHKKYSKLAIGMVENLLYLIDRFGIIPNATRFYFLARSQPPLLSHTIWHVYEKTGDRMWLEEAVSKVEYEYKNVWYNNVHPNYRRVYKDLSRYYDINVLDDLAEAESGWDMTSRYSGKCLDYLPVDLNCLLYVYEKDLANIYKILNNTKREKFYKKRAKKRAETVREIMWSDQAGYFYDFNFVRESQSHALTIAGIYPMTVGIATKDQAKRIVGMVEDRLLKKYGVVQSEKFVENKQWDWPNGWALMQLRIIEGLMAYGYDELALEIIKRWLKINIKLFRESGKLWEKYDVVHGRIGMADRYPTQHGFAWTNACFLLLLDITEQLGEGDLDVEKSHRGKITLAPAF</sequence>
<dbReference type="InterPro" id="IPR008928">
    <property type="entry name" value="6-hairpin_glycosidase_sf"/>
</dbReference>
<dbReference type="Pfam" id="PF01204">
    <property type="entry name" value="Trehalase"/>
    <property type="match status" value="2"/>
</dbReference>